<sequence>MERKGWLMNGRKVAVGVAAGAVSVITVLGGMAPASASGAAEKPSAAAQPSGRTIGTFAGKCLDVEGASRADRAPIIQYRCHNGANQRFTFQRVGNNVYKIRTFAGKCLDVEGASRADRARIIQYGCHNGANQRFTLQRVGNNVYKIRTFAGKCLDVEGASRADRARIIQYGCHNGANQRFRFTL</sequence>
<dbReference type="Pfam" id="PF00652">
    <property type="entry name" value="Ricin_B_lectin"/>
    <property type="match status" value="1"/>
</dbReference>
<dbReference type="EMBL" id="RCIY01000040">
    <property type="protein sequence ID" value="TGG86131.1"/>
    <property type="molecule type" value="Genomic_DNA"/>
</dbReference>
<proteinExistence type="predicted"/>
<dbReference type="CDD" id="cd00161">
    <property type="entry name" value="beta-trefoil_Ricin-like"/>
    <property type="match status" value="1"/>
</dbReference>
<protein>
    <recommendedName>
        <fullName evidence="1">Ricin B lectin domain-containing protein</fullName>
    </recommendedName>
</protein>
<name>A0A8H1LIQ2_9ACTN</name>
<reference evidence="2 3" key="1">
    <citation type="submission" date="2018-10" db="EMBL/GenBank/DDBJ databases">
        <title>Isolation of pseudouridimycin from Streptomyces albus DSM 40763.</title>
        <authorList>
            <person name="Rosenqvist P."/>
            <person name="Metsae-Ketelae M."/>
            <person name="Virta P."/>
        </authorList>
    </citation>
    <scope>NUCLEOTIDE SEQUENCE [LARGE SCALE GENOMIC DNA]</scope>
    <source>
        <strain evidence="2 3">DSM 40763</strain>
    </source>
</reference>
<feature type="domain" description="Ricin B lectin" evidence="1">
    <location>
        <begin position="48"/>
        <end position="183"/>
    </location>
</feature>
<dbReference type="InterPro" id="IPR035992">
    <property type="entry name" value="Ricin_B-like_lectins"/>
</dbReference>
<accession>A0A8H1LIQ2</accession>
<gene>
    <name evidence="2" type="ORF">D8771_06915</name>
</gene>
<dbReference type="Gene3D" id="2.80.10.50">
    <property type="match status" value="3"/>
</dbReference>
<dbReference type="SMART" id="SM00458">
    <property type="entry name" value="RICIN"/>
    <property type="match status" value="1"/>
</dbReference>
<evidence type="ECO:0000313" key="3">
    <source>
        <dbReference type="Proteomes" id="UP000298111"/>
    </source>
</evidence>
<dbReference type="SUPFAM" id="SSF50370">
    <property type="entry name" value="Ricin B-like lectins"/>
    <property type="match status" value="1"/>
</dbReference>
<dbReference type="InterPro" id="IPR000772">
    <property type="entry name" value="Ricin_B_lectin"/>
</dbReference>
<evidence type="ECO:0000259" key="1">
    <source>
        <dbReference type="SMART" id="SM00458"/>
    </source>
</evidence>
<dbReference type="Proteomes" id="UP000298111">
    <property type="component" value="Unassembled WGS sequence"/>
</dbReference>
<organism evidence="2 3">
    <name type="scientific">Streptomyces albus</name>
    <dbReference type="NCBI Taxonomy" id="1888"/>
    <lineage>
        <taxon>Bacteria</taxon>
        <taxon>Bacillati</taxon>
        <taxon>Actinomycetota</taxon>
        <taxon>Actinomycetes</taxon>
        <taxon>Kitasatosporales</taxon>
        <taxon>Streptomycetaceae</taxon>
        <taxon>Streptomyces</taxon>
    </lineage>
</organism>
<comment type="caution">
    <text evidence="2">The sequence shown here is derived from an EMBL/GenBank/DDBJ whole genome shotgun (WGS) entry which is preliminary data.</text>
</comment>
<dbReference type="PROSITE" id="PS50231">
    <property type="entry name" value="RICIN_B_LECTIN"/>
    <property type="match status" value="1"/>
</dbReference>
<evidence type="ECO:0000313" key="2">
    <source>
        <dbReference type="EMBL" id="TGG86131.1"/>
    </source>
</evidence>
<dbReference type="AlphaFoldDB" id="A0A8H1LIQ2"/>